<dbReference type="InterPro" id="IPR006311">
    <property type="entry name" value="TAT_signal"/>
</dbReference>
<dbReference type="Gene3D" id="3.40.190.10">
    <property type="entry name" value="Periplasmic binding protein-like II"/>
    <property type="match status" value="1"/>
</dbReference>
<evidence type="ECO:0000256" key="1">
    <source>
        <dbReference type="SAM" id="SignalP"/>
    </source>
</evidence>
<evidence type="ECO:0000313" key="3">
    <source>
        <dbReference type="Proteomes" id="UP000318578"/>
    </source>
</evidence>
<feature type="chain" id="PRO_5022006183" evidence="1">
    <location>
        <begin position="28"/>
        <end position="462"/>
    </location>
</feature>
<name>A0A558AJ19_9PSEU</name>
<dbReference type="SUPFAM" id="SSF53850">
    <property type="entry name" value="Periplasmic binding protein-like II"/>
    <property type="match status" value="1"/>
</dbReference>
<dbReference type="PANTHER" id="PTHR43649">
    <property type="entry name" value="ARABINOSE-BINDING PROTEIN-RELATED"/>
    <property type="match status" value="1"/>
</dbReference>
<dbReference type="PROSITE" id="PS51257">
    <property type="entry name" value="PROKAR_LIPOPROTEIN"/>
    <property type="match status" value="1"/>
</dbReference>
<proteinExistence type="predicted"/>
<feature type="signal peptide" evidence="1">
    <location>
        <begin position="1"/>
        <end position="27"/>
    </location>
</feature>
<evidence type="ECO:0000313" key="2">
    <source>
        <dbReference type="EMBL" id="TVT24260.1"/>
    </source>
</evidence>
<dbReference type="EMBL" id="VJZA01000007">
    <property type="protein sequence ID" value="TVT24260.1"/>
    <property type="molecule type" value="Genomic_DNA"/>
</dbReference>
<dbReference type="PROSITE" id="PS51318">
    <property type="entry name" value="TAT"/>
    <property type="match status" value="1"/>
</dbReference>
<dbReference type="Pfam" id="PF13416">
    <property type="entry name" value="SBP_bac_8"/>
    <property type="match status" value="1"/>
</dbReference>
<dbReference type="Proteomes" id="UP000318578">
    <property type="component" value="Unassembled WGS sequence"/>
</dbReference>
<dbReference type="OrthoDB" id="2507686at2"/>
<keyword evidence="3" id="KW-1185">Reference proteome</keyword>
<protein>
    <submittedName>
        <fullName evidence="2">Carbohydrate ABC transporter substrate-binding protein</fullName>
    </submittedName>
</protein>
<keyword evidence="1" id="KW-0732">Signal</keyword>
<dbReference type="InterPro" id="IPR050490">
    <property type="entry name" value="Bact_solute-bd_prot1"/>
</dbReference>
<comment type="caution">
    <text evidence="2">The sequence shown here is derived from an EMBL/GenBank/DDBJ whole genome shotgun (WGS) entry which is preliminary data.</text>
</comment>
<reference evidence="2 3" key="1">
    <citation type="submission" date="2019-07" db="EMBL/GenBank/DDBJ databases">
        <title>New species of Amycolatopsis and Streptomyces.</title>
        <authorList>
            <person name="Duangmal K."/>
            <person name="Teo W.F.A."/>
            <person name="Lipun K."/>
        </authorList>
    </citation>
    <scope>NUCLEOTIDE SEQUENCE [LARGE SCALE GENOMIC DNA]</scope>
    <source>
        <strain evidence="2 3">JCM 30562</strain>
    </source>
</reference>
<dbReference type="PANTHER" id="PTHR43649:SF12">
    <property type="entry name" value="DIACETYLCHITOBIOSE BINDING PROTEIN DASA"/>
    <property type="match status" value="1"/>
</dbReference>
<gene>
    <name evidence="2" type="ORF">FNH06_06730</name>
</gene>
<dbReference type="RefSeq" id="WP_144635289.1">
    <property type="nucleotide sequence ID" value="NZ_BNAX01000016.1"/>
</dbReference>
<sequence>MSPLSRRRLLRAAGLTALAFGAGPALAACAGSQARTPRGGPPLSAPAAGGANLNMRIWGAYPDFVGSVVEDFERTYGTNVDLGVIAGDYPSLMTNLLRQSAPLDMVYSLWHMPQAYYEAGWIRDFERFWASADAKREMLPAVRDALTVNGSLIGLPYFAFVNGALFANTDVLRKADLEGQYPKTYDELYAQVRLIKRRGASDTPYLPSFWSAPWFGIPFGFIQEALNRNIPLFADDGHPVFDEHSAVVDMLGQWRSLYSEGLVPKGVLTFQESDWTETFAKGGIAYSPQLQYDLKTFADPKTSQVAGKIVPVPQQGQNWGMLHVGAYLIGDHGQSDDVLAQTYNLAQHFGYRDRRTGRFDVPTAWAKNYYMTQGYAEVNNSPEVAEAVARWLPDPETNWPVLQDYLAKPQAATSLFHTTWGSTWMNYASHELPKAVNGDEDARTVVKNLRTKAESLIDVYGH</sequence>
<dbReference type="InterPro" id="IPR006059">
    <property type="entry name" value="SBP"/>
</dbReference>
<organism evidence="2 3">
    <name type="scientific">Amycolatopsis acidiphila</name>
    <dbReference type="NCBI Taxonomy" id="715473"/>
    <lineage>
        <taxon>Bacteria</taxon>
        <taxon>Bacillati</taxon>
        <taxon>Actinomycetota</taxon>
        <taxon>Actinomycetes</taxon>
        <taxon>Pseudonocardiales</taxon>
        <taxon>Pseudonocardiaceae</taxon>
        <taxon>Amycolatopsis</taxon>
    </lineage>
</organism>
<accession>A0A558AJ19</accession>
<dbReference type="AlphaFoldDB" id="A0A558AJ19"/>